<dbReference type="OrthoDB" id="69852at2"/>
<dbReference type="InterPro" id="IPR011991">
    <property type="entry name" value="ArsR-like_HTH"/>
</dbReference>
<dbReference type="AlphaFoldDB" id="A0A364VCB7"/>
<feature type="domain" description="HTH marR-type" evidence="2">
    <location>
        <begin position="51"/>
        <end position="185"/>
    </location>
</feature>
<dbReference type="GO" id="GO:0003700">
    <property type="term" value="F:DNA-binding transcription factor activity"/>
    <property type="evidence" value="ECO:0007669"/>
    <property type="project" value="InterPro"/>
</dbReference>
<evidence type="ECO:0000259" key="2">
    <source>
        <dbReference type="PROSITE" id="PS50995"/>
    </source>
</evidence>
<dbReference type="PANTHER" id="PTHR33164">
    <property type="entry name" value="TRANSCRIPTIONAL REGULATOR, MARR FAMILY"/>
    <property type="match status" value="1"/>
</dbReference>
<dbReference type="CDD" id="cd00090">
    <property type="entry name" value="HTH_ARSR"/>
    <property type="match status" value="1"/>
</dbReference>
<dbReference type="Pfam" id="PF12802">
    <property type="entry name" value="MarR_2"/>
    <property type="match status" value="1"/>
</dbReference>
<dbReference type="PROSITE" id="PS50995">
    <property type="entry name" value="HTH_MARR_2"/>
    <property type="match status" value="1"/>
</dbReference>
<evidence type="ECO:0000313" key="3">
    <source>
        <dbReference type="EMBL" id="RAV34293.1"/>
    </source>
</evidence>
<dbReference type="GO" id="GO:0006950">
    <property type="term" value="P:response to stress"/>
    <property type="evidence" value="ECO:0007669"/>
    <property type="project" value="TreeGrafter"/>
</dbReference>
<feature type="region of interest" description="Disordered" evidence="1">
    <location>
        <begin position="22"/>
        <end position="51"/>
    </location>
</feature>
<dbReference type="PANTHER" id="PTHR33164:SF43">
    <property type="entry name" value="HTH-TYPE TRANSCRIPTIONAL REPRESSOR YETL"/>
    <property type="match status" value="1"/>
</dbReference>
<organism evidence="3 4">
    <name type="scientific">Corynebacterium heidelbergense</name>
    <dbReference type="NCBI Taxonomy" id="2055947"/>
    <lineage>
        <taxon>Bacteria</taxon>
        <taxon>Bacillati</taxon>
        <taxon>Actinomycetota</taxon>
        <taxon>Actinomycetes</taxon>
        <taxon>Mycobacteriales</taxon>
        <taxon>Corynebacteriaceae</taxon>
        <taxon>Corynebacterium</taxon>
    </lineage>
</organism>
<dbReference type="Gene3D" id="1.10.10.10">
    <property type="entry name" value="Winged helix-like DNA-binding domain superfamily/Winged helix DNA-binding domain"/>
    <property type="match status" value="1"/>
</dbReference>
<protein>
    <submittedName>
        <fullName evidence="3">MarR family transcriptional regulator</fullName>
    </submittedName>
</protein>
<dbReference type="InterPro" id="IPR036388">
    <property type="entry name" value="WH-like_DNA-bd_sf"/>
</dbReference>
<dbReference type="InterPro" id="IPR000835">
    <property type="entry name" value="HTH_MarR-typ"/>
</dbReference>
<reference evidence="3 4" key="1">
    <citation type="journal article" date="2018" name="Syst. Appl. Microbiol.">
        <title>Corynebacterium heidelbergense sp. nov., isolated from the preen glands of Egyptian geese (Alopochen aegyptiacus).</title>
        <authorList>
            <person name="Braun M.S."/>
            <person name="Wang E."/>
            <person name="Zimmermann S."/>
            <person name="Wink M."/>
        </authorList>
    </citation>
    <scope>NUCLEOTIDE SEQUENCE [LARGE SCALE GENOMIC DNA]</scope>
    <source>
        <strain evidence="3 4">DSM 104638</strain>
    </source>
</reference>
<dbReference type="EMBL" id="PHQP01000021">
    <property type="protein sequence ID" value="RAV34293.1"/>
    <property type="molecule type" value="Genomic_DNA"/>
</dbReference>
<evidence type="ECO:0000256" key="1">
    <source>
        <dbReference type="SAM" id="MobiDB-lite"/>
    </source>
</evidence>
<evidence type="ECO:0000313" key="4">
    <source>
        <dbReference type="Proteomes" id="UP000251047"/>
    </source>
</evidence>
<name>A0A364VCB7_9CORY</name>
<accession>A0A364VCB7</accession>
<dbReference type="SMART" id="SM00347">
    <property type="entry name" value="HTH_MARR"/>
    <property type="match status" value="1"/>
</dbReference>
<dbReference type="Proteomes" id="UP000251047">
    <property type="component" value="Unassembled WGS sequence"/>
</dbReference>
<comment type="caution">
    <text evidence="3">The sequence shown here is derived from an EMBL/GenBank/DDBJ whole genome shotgun (WGS) entry which is preliminary data.</text>
</comment>
<dbReference type="InterPro" id="IPR036390">
    <property type="entry name" value="WH_DNA-bd_sf"/>
</dbReference>
<gene>
    <name evidence="3" type="ORF">CWC39_04115</name>
</gene>
<proteinExistence type="predicted"/>
<dbReference type="InterPro" id="IPR039422">
    <property type="entry name" value="MarR/SlyA-like"/>
</dbReference>
<feature type="compositionally biased region" description="Low complexity" evidence="1">
    <location>
        <begin position="40"/>
        <end position="50"/>
    </location>
</feature>
<dbReference type="SUPFAM" id="SSF46785">
    <property type="entry name" value="Winged helix' DNA-binding domain"/>
    <property type="match status" value="1"/>
</dbReference>
<sequence length="197" mass="21598">MCLGRFDLYIALLCVTMDHMAPQSTNSSDAHSDEPAPGQTSTSGSSSPSTRNEVLDLASTLRSAMRSGVHMVRLMDEGFELTTSQLATLNSLREGPLNITLLTRLKAVSQPTMSQHVSRLEKLGYVERAVSPDDARITLITLTGEGRAIANHNDSARDRALAEVLQKLDAKDRRALQDGLEVLKRTAQEFVSPRRDH</sequence>